<proteinExistence type="predicted"/>
<evidence type="ECO:0000259" key="2">
    <source>
        <dbReference type="PROSITE" id="PS50013"/>
    </source>
</evidence>
<sequence>MELVTISTSSLSPDPTTSDTPLTEPHMASPHPEVEPSTLNLIDGVQSSAKTSKIPLFLPSPTPELDNNPEERPHHSQGFIPPPLSPERASSFSMIQVDGLVQSLMDNEEESEGDTTQFDGPACRTRGAKNAAAFVPKLMDIREEFEVEQILQHSCEEDDIIYLVQWKGYDSTHNSWVPKTDLRYV</sequence>
<dbReference type="InterPro" id="IPR000953">
    <property type="entry name" value="Chromo/chromo_shadow_dom"/>
</dbReference>
<feature type="region of interest" description="Disordered" evidence="1">
    <location>
        <begin position="1"/>
        <end position="38"/>
    </location>
</feature>
<dbReference type="SUPFAM" id="SSF54160">
    <property type="entry name" value="Chromo domain-like"/>
    <property type="match status" value="1"/>
</dbReference>
<dbReference type="InterPro" id="IPR016197">
    <property type="entry name" value="Chromo-like_dom_sf"/>
</dbReference>
<feature type="region of interest" description="Disordered" evidence="1">
    <location>
        <begin position="52"/>
        <end position="89"/>
    </location>
</feature>
<gene>
    <name evidence="3" type="ORF">JAAARDRAFT_198973</name>
</gene>
<keyword evidence="4" id="KW-1185">Reference proteome</keyword>
<reference evidence="4" key="1">
    <citation type="journal article" date="2014" name="Proc. Natl. Acad. Sci. U.S.A.">
        <title>Extensive sampling of basidiomycete genomes demonstrates inadequacy of the white-rot/brown-rot paradigm for wood decay fungi.</title>
        <authorList>
            <person name="Riley R."/>
            <person name="Salamov A.A."/>
            <person name="Brown D.W."/>
            <person name="Nagy L.G."/>
            <person name="Floudas D."/>
            <person name="Held B.W."/>
            <person name="Levasseur A."/>
            <person name="Lombard V."/>
            <person name="Morin E."/>
            <person name="Otillar R."/>
            <person name="Lindquist E.A."/>
            <person name="Sun H."/>
            <person name="LaButti K.M."/>
            <person name="Schmutz J."/>
            <person name="Jabbour D."/>
            <person name="Luo H."/>
            <person name="Baker S.E."/>
            <person name="Pisabarro A.G."/>
            <person name="Walton J.D."/>
            <person name="Blanchette R.A."/>
            <person name="Henrissat B."/>
            <person name="Martin F."/>
            <person name="Cullen D."/>
            <person name="Hibbett D.S."/>
            <person name="Grigoriev I.V."/>
        </authorList>
    </citation>
    <scope>NUCLEOTIDE SEQUENCE [LARGE SCALE GENOMIC DNA]</scope>
    <source>
        <strain evidence="4">MUCL 33604</strain>
    </source>
</reference>
<dbReference type="AlphaFoldDB" id="A0A067P9C3"/>
<dbReference type="Proteomes" id="UP000027265">
    <property type="component" value="Unassembled WGS sequence"/>
</dbReference>
<name>A0A067P9C3_9AGAM</name>
<feature type="domain" description="Chromo" evidence="2">
    <location>
        <begin position="145"/>
        <end position="185"/>
    </location>
</feature>
<dbReference type="PROSITE" id="PS50013">
    <property type="entry name" value="CHROMO_2"/>
    <property type="match status" value="1"/>
</dbReference>
<dbReference type="EMBL" id="KL197747">
    <property type="protein sequence ID" value="KDQ51498.1"/>
    <property type="molecule type" value="Genomic_DNA"/>
</dbReference>
<dbReference type="OrthoDB" id="2447764at2759"/>
<evidence type="ECO:0000256" key="1">
    <source>
        <dbReference type="SAM" id="MobiDB-lite"/>
    </source>
</evidence>
<dbReference type="Pfam" id="PF00385">
    <property type="entry name" value="Chromo"/>
    <property type="match status" value="1"/>
</dbReference>
<dbReference type="InParanoid" id="A0A067P9C3"/>
<feature type="compositionally biased region" description="Low complexity" evidence="1">
    <location>
        <begin position="7"/>
        <end position="23"/>
    </location>
</feature>
<dbReference type="Gene3D" id="2.40.50.40">
    <property type="match status" value="1"/>
</dbReference>
<protein>
    <recommendedName>
        <fullName evidence="2">Chromo domain-containing protein</fullName>
    </recommendedName>
</protein>
<evidence type="ECO:0000313" key="3">
    <source>
        <dbReference type="EMBL" id="KDQ51498.1"/>
    </source>
</evidence>
<dbReference type="HOGENOM" id="CLU_1461518_0_0_1"/>
<organism evidence="3 4">
    <name type="scientific">Jaapia argillacea MUCL 33604</name>
    <dbReference type="NCBI Taxonomy" id="933084"/>
    <lineage>
        <taxon>Eukaryota</taxon>
        <taxon>Fungi</taxon>
        <taxon>Dikarya</taxon>
        <taxon>Basidiomycota</taxon>
        <taxon>Agaricomycotina</taxon>
        <taxon>Agaricomycetes</taxon>
        <taxon>Agaricomycetidae</taxon>
        <taxon>Jaapiales</taxon>
        <taxon>Jaapiaceae</taxon>
        <taxon>Jaapia</taxon>
    </lineage>
</organism>
<dbReference type="GO" id="GO:0006338">
    <property type="term" value="P:chromatin remodeling"/>
    <property type="evidence" value="ECO:0007669"/>
    <property type="project" value="UniProtKB-ARBA"/>
</dbReference>
<accession>A0A067P9C3</accession>
<dbReference type="InterPro" id="IPR023780">
    <property type="entry name" value="Chromo_domain"/>
</dbReference>
<evidence type="ECO:0000313" key="4">
    <source>
        <dbReference type="Proteomes" id="UP000027265"/>
    </source>
</evidence>